<dbReference type="PANTHER" id="PTHR33885:SF3">
    <property type="entry name" value="PHAGE SHOCK PROTEIN C"/>
    <property type="match status" value="1"/>
</dbReference>
<feature type="domain" description="Phage shock protein PspC N-terminal" evidence="7">
    <location>
        <begin position="105"/>
        <end position="161"/>
    </location>
</feature>
<feature type="transmembrane region" description="Helical" evidence="6">
    <location>
        <begin position="136"/>
        <end position="159"/>
    </location>
</feature>
<dbReference type="RefSeq" id="WP_316662600.1">
    <property type="nucleotide sequence ID" value="NZ_JAWHTF010000005.1"/>
</dbReference>
<organism evidence="10 11">
    <name type="scientific">Gilvirhabdus luticola</name>
    <dbReference type="NCBI Taxonomy" id="3079858"/>
    <lineage>
        <taxon>Bacteria</taxon>
        <taxon>Pseudomonadati</taxon>
        <taxon>Bacteroidota</taxon>
        <taxon>Flavobacteriia</taxon>
        <taxon>Flavobacteriales</taxon>
        <taxon>Flavobacteriaceae</taxon>
        <taxon>Gilvirhabdus</taxon>
    </lineage>
</organism>
<keyword evidence="11" id="KW-1185">Reference proteome</keyword>
<evidence type="ECO:0000259" key="7">
    <source>
        <dbReference type="Pfam" id="PF04024"/>
    </source>
</evidence>
<dbReference type="InterPro" id="IPR054319">
    <property type="entry name" value="PspC-rel_ToastRack"/>
</dbReference>
<dbReference type="EMBL" id="JAWHTF010000005">
    <property type="protein sequence ID" value="MDU8886523.1"/>
    <property type="molecule type" value="Genomic_DNA"/>
</dbReference>
<dbReference type="InterPro" id="IPR007168">
    <property type="entry name" value="Phageshock_PspC_N"/>
</dbReference>
<dbReference type="InterPro" id="IPR054321">
    <property type="entry name" value="PspC-rel_TM"/>
</dbReference>
<name>A0ABU3U7X5_9FLAO</name>
<evidence type="ECO:0000259" key="9">
    <source>
        <dbReference type="Pfam" id="PF22744"/>
    </source>
</evidence>
<protein>
    <submittedName>
        <fullName evidence="10">PspC domain-containing protein</fullName>
    </submittedName>
</protein>
<dbReference type="Pfam" id="PF04024">
    <property type="entry name" value="PspC"/>
    <property type="match status" value="1"/>
</dbReference>
<keyword evidence="4 6" id="KW-1133">Transmembrane helix</keyword>
<evidence type="ECO:0000256" key="5">
    <source>
        <dbReference type="ARBA" id="ARBA00023136"/>
    </source>
</evidence>
<keyword evidence="5 6" id="KW-0472">Membrane</keyword>
<reference evidence="10 11" key="1">
    <citation type="submission" date="2023-10" db="EMBL/GenBank/DDBJ databases">
        <title>Marimonas sp. nov. isolated from tidal mud flat.</title>
        <authorList>
            <person name="Jaincy N.J."/>
            <person name="Srinivasan S."/>
            <person name="Lee S.-S."/>
        </authorList>
    </citation>
    <scope>NUCLEOTIDE SEQUENCE [LARGE SCALE GENOMIC DNA]</scope>
    <source>
        <strain evidence="10 11">MJ-SS3</strain>
    </source>
</reference>
<comment type="subcellular location">
    <subcellularLocation>
        <location evidence="1">Cell membrane</location>
        <topology evidence="1">Single-pass membrane protein</topology>
    </subcellularLocation>
</comment>
<proteinExistence type="predicted"/>
<comment type="caution">
    <text evidence="10">The sequence shown here is derived from an EMBL/GenBank/DDBJ whole genome shotgun (WGS) entry which is preliminary data.</text>
</comment>
<evidence type="ECO:0000256" key="2">
    <source>
        <dbReference type="ARBA" id="ARBA00022475"/>
    </source>
</evidence>
<evidence type="ECO:0000256" key="4">
    <source>
        <dbReference type="ARBA" id="ARBA00022989"/>
    </source>
</evidence>
<evidence type="ECO:0000259" key="8">
    <source>
        <dbReference type="Pfam" id="PF22571"/>
    </source>
</evidence>
<accession>A0ABU3U7X5</accession>
<evidence type="ECO:0000313" key="11">
    <source>
        <dbReference type="Proteomes" id="UP001268651"/>
    </source>
</evidence>
<sequence>MNKTVNINLAGIFFHIDEDAYAKLQRYLEAIKRSFTNSQGRSEIISDIEARIAELFTERMKTEKQVISIKEVEEVIAIMGQPEDYLVDEEIFEDEPKVKTSSSSRKLFRDTENAYVGGVSSGLGHYFDIDPLWIRLAWVILMFGFGTGFLIYILLWILMPAAQTTADKLAMSGKPVNITNIEQKVKEGFGNVKDSIEDAAEKIKNQDYSKAGNKIKSSSRSFFDALGNIIMFFFKVIAKFIGVILIIVGASTLIALFISLFSVGTSSFFSPWWMDYAHVANTTGMPIWLISLLVFFAVGVPFFVIFYLGLKILVNNLKSIGNIAKFTLLGLWLASILTLTVFGIREATEHAFDASVTQKEELYITSKDTLTIKMVGNKNYDDNIRRRHRSFQLVYNDNGEKLIYSSDLKFIVRSTKDSLASISIEKNSEGRNYQNAKEGAEKINYNYALVGRELQLDSYLTTDFKNKFRNQQVEIIINLPEGTVLFADDNTYSYHRNYRNSNDILDNGMEEHYLKVIEDDVLCLDCPEDENYKVNVDIHDDESSLKINEDGIIGEDQDVKVEIDSNGISIESKDN</sequence>
<dbReference type="PANTHER" id="PTHR33885">
    <property type="entry name" value="PHAGE SHOCK PROTEIN C"/>
    <property type="match status" value="1"/>
</dbReference>
<dbReference type="InterPro" id="IPR052027">
    <property type="entry name" value="PspC"/>
</dbReference>
<evidence type="ECO:0000256" key="3">
    <source>
        <dbReference type="ARBA" id="ARBA00022692"/>
    </source>
</evidence>
<gene>
    <name evidence="10" type="ORF">RXV94_10160</name>
</gene>
<evidence type="ECO:0000313" key="10">
    <source>
        <dbReference type="EMBL" id="MDU8886523.1"/>
    </source>
</evidence>
<feature type="transmembrane region" description="Helical" evidence="6">
    <location>
        <begin position="322"/>
        <end position="344"/>
    </location>
</feature>
<evidence type="ECO:0000256" key="6">
    <source>
        <dbReference type="SAM" id="Phobius"/>
    </source>
</evidence>
<keyword evidence="3 6" id="KW-0812">Transmembrane</keyword>
<feature type="domain" description="PspC-related transmembrane region" evidence="8">
    <location>
        <begin position="208"/>
        <end position="349"/>
    </location>
</feature>
<evidence type="ECO:0000256" key="1">
    <source>
        <dbReference type="ARBA" id="ARBA00004162"/>
    </source>
</evidence>
<dbReference type="Pfam" id="PF22744">
    <property type="entry name" value="Toast-rack_PspC-Cterm"/>
    <property type="match status" value="1"/>
</dbReference>
<feature type="domain" description="PspC-related ToastRack" evidence="9">
    <location>
        <begin position="395"/>
        <end position="528"/>
    </location>
</feature>
<feature type="transmembrane region" description="Helical" evidence="6">
    <location>
        <begin position="286"/>
        <end position="310"/>
    </location>
</feature>
<dbReference type="Proteomes" id="UP001268651">
    <property type="component" value="Unassembled WGS sequence"/>
</dbReference>
<keyword evidence="2" id="KW-1003">Cell membrane</keyword>
<dbReference type="Pfam" id="PF22571">
    <property type="entry name" value="LiaI-LiaF-TM_PspC"/>
    <property type="match status" value="1"/>
</dbReference>